<dbReference type="GO" id="GO:0051321">
    <property type="term" value="P:meiotic cell cycle"/>
    <property type="evidence" value="ECO:0007669"/>
    <property type="project" value="UniProtKB-KW"/>
</dbReference>
<dbReference type="Proteomes" id="UP001530400">
    <property type="component" value="Unassembled WGS sequence"/>
</dbReference>
<evidence type="ECO:0000313" key="8">
    <source>
        <dbReference type="Proteomes" id="UP001530400"/>
    </source>
</evidence>
<evidence type="ECO:0000256" key="2">
    <source>
        <dbReference type="ARBA" id="ARBA00023172"/>
    </source>
</evidence>
<gene>
    <name evidence="7" type="ORF">ACHAWO_006799</name>
</gene>
<keyword evidence="2" id="KW-0233">DNA recombination</keyword>
<keyword evidence="8" id="KW-1185">Reference proteome</keyword>
<feature type="coiled-coil region" evidence="5">
    <location>
        <begin position="439"/>
        <end position="466"/>
    </location>
</feature>
<name>A0ABD3PDJ0_9STRA</name>
<keyword evidence="5" id="KW-0175">Coiled coil</keyword>
<feature type="region of interest" description="Disordered" evidence="6">
    <location>
        <begin position="62"/>
        <end position="88"/>
    </location>
</feature>
<feature type="compositionally biased region" description="Basic and acidic residues" evidence="6">
    <location>
        <begin position="62"/>
        <end position="77"/>
    </location>
</feature>
<reference evidence="7 8" key="1">
    <citation type="submission" date="2024-10" db="EMBL/GenBank/DDBJ databases">
        <title>Updated reference genomes for cyclostephanoid diatoms.</title>
        <authorList>
            <person name="Roberts W.R."/>
            <person name="Alverson A.J."/>
        </authorList>
    </citation>
    <scope>NUCLEOTIDE SEQUENCE [LARGE SCALE GENOMIC DNA]</scope>
    <source>
        <strain evidence="7 8">AJA010-31</strain>
    </source>
</reference>
<evidence type="ECO:0000256" key="5">
    <source>
        <dbReference type="SAM" id="Coils"/>
    </source>
</evidence>
<dbReference type="AlphaFoldDB" id="A0ABD3PDJ0"/>
<feature type="compositionally biased region" description="Basic and acidic residues" evidence="6">
    <location>
        <begin position="267"/>
        <end position="277"/>
    </location>
</feature>
<evidence type="ECO:0000256" key="4">
    <source>
        <dbReference type="ARBA" id="ARBA00023254"/>
    </source>
</evidence>
<evidence type="ECO:0008006" key="9">
    <source>
        <dbReference type="Google" id="ProtNLM"/>
    </source>
</evidence>
<dbReference type="PANTHER" id="PTHR15938:SF0">
    <property type="entry name" value="HOMOLOGOUS-PAIRING PROTEIN 2 HOMOLOG"/>
    <property type="match status" value="1"/>
</dbReference>
<keyword evidence="4" id="KW-0469">Meiosis</keyword>
<dbReference type="PANTHER" id="PTHR15938">
    <property type="entry name" value="TBP-1 INTERACTING PROTEIN"/>
    <property type="match status" value="1"/>
</dbReference>
<proteinExistence type="predicted"/>
<keyword evidence="3" id="KW-0539">Nucleus</keyword>
<feature type="compositionally biased region" description="Low complexity" evidence="6">
    <location>
        <begin position="281"/>
        <end position="311"/>
    </location>
</feature>
<organism evidence="7 8">
    <name type="scientific">Cyclotella atomus</name>
    <dbReference type="NCBI Taxonomy" id="382360"/>
    <lineage>
        <taxon>Eukaryota</taxon>
        <taxon>Sar</taxon>
        <taxon>Stramenopiles</taxon>
        <taxon>Ochrophyta</taxon>
        <taxon>Bacillariophyta</taxon>
        <taxon>Coscinodiscophyceae</taxon>
        <taxon>Thalassiosirophycidae</taxon>
        <taxon>Stephanodiscales</taxon>
        <taxon>Stephanodiscaceae</taxon>
        <taxon>Cyclotella</taxon>
    </lineage>
</organism>
<feature type="compositionally biased region" description="Polar residues" evidence="6">
    <location>
        <begin position="12"/>
        <end position="25"/>
    </location>
</feature>
<sequence length="582" mass="63676">MEPLTQPPEIINDTTSLQMATSGATEVTKRKSKLKSNRHSSSAFDVTQDQVAAALAASRARVADAAKSSHDVHKTSARDVSNPAAGVRDAAFANDVVDLTASPKKNSAKSNNTMHSKKTPKPAADTLSEVTPTPLQNQSSAVQHKELPKAPALSNNERERAKKRLKIREDEGTAVIDPNSKLVGEKSDNVARVSLDSAQTKTKPAETKKKKKKCAQSESAKIVEVQELNNKAAKASRVSLDSVDTTKSKLKEMHKASDNVNKAAPAETKKDGTESKSKINATKASDSKPAAASKSSTQAASSTTQSNAPAQPAKMKKRSFHDQILYTMLTSSKPYTLKSLAKDCNTTTEALNHAMLSFLDKQLVLSKDFPSKKGEKKLYWANPISESEMNGKSAIAKEFGKLLASKEEMAQAVKTQSELTRTLRGIGEELRPLSAIPSLKQLEDEISSQEKELQQIQSEINAIRQRMEKEKEPTKPLGPSYNRFNKAPSKPRDKTSLKRSINHYTCEYKKRKRTCMDFVENLADAMEKKVKDAAKTLDLETDELEWGCWKDCGSGKIYGSKKGKGVVGEEDVSVRIPAKYDV</sequence>
<protein>
    <recommendedName>
        <fullName evidence="9">Homologous-pairing protein 2 winged helix domain-containing protein</fullName>
    </recommendedName>
</protein>
<comment type="caution">
    <text evidence="7">The sequence shown here is derived from an EMBL/GenBank/DDBJ whole genome shotgun (WGS) entry which is preliminary data.</text>
</comment>
<dbReference type="GO" id="GO:0006310">
    <property type="term" value="P:DNA recombination"/>
    <property type="evidence" value="ECO:0007669"/>
    <property type="project" value="UniProtKB-KW"/>
</dbReference>
<evidence type="ECO:0000256" key="1">
    <source>
        <dbReference type="ARBA" id="ARBA00004123"/>
    </source>
</evidence>
<accession>A0ABD3PDJ0</accession>
<evidence type="ECO:0000313" key="7">
    <source>
        <dbReference type="EMBL" id="KAL3786129.1"/>
    </source>
</evidence>
<feature type="coiled-coil region" evidence="5">
    <location>
        <begin position="516"/>
        <end position="543"/>
    </location>
</feature>
<evidence type="ECO:0000256" key="6">
    <source>
        <dbReference type="SAM" id="MobiDB-lite"/>
    </source>
</evidence>
<feature type="region of interest" description="Disordered" evidence="6">
    <location>
        <begin position="468"/>
        <end position="497"/>
    </location>
</feature>
<dbReference type="EMBL" id="JALLPJ020000664">
    <property type="protein sequence ID" value="KAL3786129.1"/>
    <property type="molecule type" value="Genomic_DNA"/>
</dbReference>
<comment type="subcellular location">
    <subcellularLocation>
        <location evidence="1">Nucleus</location>
    </subcellularLocation>
</comment>
<feature type="compositionally biased region" description="Polar residues" evidence="6">
    <location>
        <begin position="103"/>
        <end position="114"/>
    </location>
</feature>
<feature type="compositionally biased region" description="Polar residues" evidence="6">
    <location>
        <begin position="128"/>
        <end position="142"/>
    </location>
</feature>
<feature type="region of interest" description="Disordered" evidence="6">
    <location>
        <begin position="100"/>
        <end position="318"/>
    </location>
</feature>
<feature type="region of interest" description="Disordered" evidence="6">
    <location>
        <begin position="1"/>
        <end position="46"/>
    </location>
</feature>
<feature type="compositionally biased region" description="Basic and acidic residues" evidence="6">
    <location>
        <begin position="244"/>
        <end position="257"/>
    </location>
</feature>
<dbReference type="GO" id="GO:0005634">
    <property type="term" value="C:nucleus"/>
    <property type="evidence" value="ECO:0007669"/>
    <property type="project" value="UniProtKB-SubCell"/>
</dbReference>
<evidence type="ECO:0000256" key="3">
    <source>
        <dbReference type="ARBA" id="ARBA00023242"/>
    </source>
</evidence>